<dbReference type="SUPFAM" id="SSF52540">
    <property type="entry name" value="P-loop containing nucleoside triphosphate hydrolases"/>
    <property type="match status" value="1"/>
</dbReference>
<proteinExistence type="predicted"/>
<dbReference type="RefSeq" id="WP_155307701.1">
    <property type="nucleotide sequence ID" value="NZ_AP021875.1"/>
</dbReference>
<keyword evidence="5" id="KW-1185">Reference proteome</keyword>
<accession>A0A5K7ZG42</accession>
<dbReference type="Proteomes" id="UP000427769">
    <property type="component" value="Chromosome"/>
</dbReference>
<dbReference type="EMBL" id="AP021875">
    <property type="protein sequence ID" value="BBO79139.1"/>
    <property type="molecule type" value="Genomic_DNA"/>
</dbReference>
<dbReference type="InterPro" id="IPR046834">
    <property type="entry name" value="ABC_ATPase_C"/>
</dbReference>
<dbReference type="InterPro" id="IPR019195">
    <property type="entry name" value="ABC_ATPase_put"/>
</dbReference>
<dbReference type="PANTHER" id="PTHR38149">
    <property type="entry name" value="ATPASE"/>
    <property type="match status" value="1"/>
</dbReference>
<gene>
    <name evidence="4" type="ORF">DSCW_65560</name>
</gene>
<sequence>MQTANLLKQKLTEIDGRDYGHYQSLSGCYDFNRFTLILQQIPQDPYAPPQAGIYRVQVRRDDPHIVNFSTDSRVRRIAFSDFLARTFFDVSRKIAGKRRGTGYSGIITIDRPGQSILKRNSVVITKERIEVRCFVGLPAEGRRIVSESATHMLFEALPHIVEQSLLAENIDQQALQRHIEVAEDAEYLRSKLDSRGLVAFVADNSILPRESGASDRPMVTTSVVPFSAPDSLVTKIDLPHAGSISGMGIPKGVTLITGGGYHGKSTLLEALEVGIYNHIPGDGRERCVSNEQTVKIRSYSGRSVVKTDISSFINGLPFGKETTSFCTANASGSTSQAASIMEAIESGAEVLLMDEDTCATNFIVRDSKMQQLVAKEDEPITPFIDKVRQLYTEKNISTVLVLGGVGDYFDVADHVIQMTEYRPTDVTCRAREIAAQSPLKRRMEAESHPITLRDRIPLAESFDALNTYGKFRIFAREVDRLHFGRQVVDLTDLEQLVELSQTRAIGYALEYAKKYMDEKTPLHDVIQRVIKDIDEKGIDVISSRICGHFAQFRGLELAFALNRFRSLSVL</sequence>
<dbReference type="Pfam" id="PF21117">
    <property type="entry name" value="MRB1590_C"/>
    <property type="match status" value="1"/>
</dbReference>
<evidence type="ECO:0000313" key="4">
    <source>
        <dbReference type="EMBL" id="BBO79139.1"/>
    </source>
</evidence>
<protein>
    <submittedName>
        <fullName evidence="4">ATPase</fullName>
    </submittedName>
</protein>
<dbReference type="InterPro" id="IPR027417">
    <property type="entry name" value="P-loop_NTPase"/>
</dbReference>
<dbReference type="OrthoDB" id="9809999at2"/>
<dbReference type="AlphaFoldDB" id="A0A5K7ZG42"/>
<dbReference type="InterPro" id="IPR049069">
    <property type="entry name" value="MRB1590-like_C"/>
</dbReference>
<reference evidence="4 5" key="1">
    <citation type="submission" date="2019-11" db="EMBL/GenBank/DDBJ databases">
        <title>Comparative genomics of hydrocarbon-degrading Desulfosarcina strains.</title>
        <authorList>
            <person name="Watanabe M."/>
            <person name="Kojima H."/>
            <person name="Fukui M."/>
        </authorList>
    </citation>
    <scope>NUCLEOTIDE SEQUENCE [LARGE SCALE GENOMIC DNA]</scope>
    <source>
        <strain evidence="4 5">PP31</strain>
    </source>
</reference>
<feature type="domain" description="ATPase of the ABC class C-terminal" evidence="1">
    <location>
        <begin position="172"/>
        <end position="452"/>
    </location>
</feature>
<dbReference type="Pfam" id="PF09818">
    <property type="entry name" value="ABC_ATPase"/>
    <property type="match status" value="1"/>
</dbReference>
<evidence type="ECO:0000259" key="2">
    <source>
        <dbReference type="Pfam" id="PF20446"/>
    </source>
</evidence>
<dbReference type="Pfam" id="PF20446">
    <property type="entry name" value="ABC_N"/>
    <property type="match status" value="1"/>
</dbReference>
<feature type="domain" description="ATPase of the ABC class N-terminal" evidence="2">
    <location>
        <begin position="7"/>
        <end position="166"/>
    </location>
</feature>
<evidence type="ECO:0000259" key="1">
    <source>
        <dbReference type="Pfam" id="PF09818"/>
    </source>
</evidence>
<organism evidence="4 5">
    <name type="scientific">Desulfosarcina widdelii</name>
    <dbReference type="NCBI Taxonomy" id="947919"/>
    <lineage>
        <taxon>Bacteria</taxon>
        <taxon>Pseudomonadati</taxon>
        <taxon>Thermodesulfobacteriota</taxon>
        <taxon>Desulfobacteria</taxon>
        <taxon>Desulfobacterales</taxon>
        <taxon>Desulfosarcinaceae</taxon>
        <taxon>Desulfosarcina</taxon>
    </lineage>
</organism>
<dbReference type="PANTHER" id="PTHR38149:SF1">
    <property type="entry name" value="ATPASE"/>
    <property type="match status" value="1"/>
</dbReference>
<dbReference type="KEGG" id="dwd:DSCW_65560"/>
<evidence type="ECO:0000259" key="3">
    <source>
        <dbReference type="Pfam" id="PF21117"/>
    </source>
</evidence>
<feature type="domain" description="MRB1590-like C-terminal" evidence="3">
    <location>
        <begin position="474"/>
        <end position="569"/>
    </location>
</feature>
<dbReference type="InterPro" id="IPR046833">
    <property type="entry name" value="ABC_N"/>
</dbReference>
<evidence type="ECO:0000313" key="5">
    <source>
        <dbReference type="Proteomes" id="UP000427769"/>
    </source>
</evidence>
<name>A0A5K7ZG42_9BACT</name>